<feature type="domain" description="HTH cro/C1-type" evidence="3">
    <location>
        <begin position="13"/>
        <end position="68"/>
    </location>
</feature>
<dbReference type="Proteomes" id="UP000249340">
    <property type="component" value="Chromosome"/>
</dbReference>
<sequence>MSEDLPHHTGQRLRSARRQRGMSLRTLAGLSGLSIGFLSMVENGQRHLDRTGHITALADALRIAPTELTGRPFAPNDSATESAHEAVPAIRLALMGMHLGQPPDQAPPSGPAMALNARVAEANRLYHGCDYGTLARKLPTLLGELHVAVEHAPPSGRPELLRLLADAYHPACTMLLKYLGYPDLAFIAVTRAAEATAELDNPLRTALSGFFHAHVLMSAGSPDLALARAEQAADEVERHLGDPVAYALLGELHLIRAACLTQDVRRSGAHRTREVNEHLAEAATLADRTGETKAWHLNFGPTNVGIHYVSLNTDLGRYGHAVAASGGVRPPVLDAPGRAAAFHADLGRSLAHLRGRGPDAVTELLAAERTAPQRIHANPMVRETVSALVDRPLPSRTARELRALAHRMGVQS</sequence>
<keyword evidence="2" id="KW-0472">Membrane</keyword>
<dbReference type="Gene3D" id="1.10.260.40">
    <property type="entry name" value="lambda repressor-like DNA-binding domains"/>
    <property type="match status" value="1"/>
</dbReference>
<protein>
    <submittedName>
        <fullName evidence="4">XRE family transcriptional regulator</fullName>
    </submittedName>
</protein>
<organism evidence="4 5">
    <name type="scientific">Peterkaempfera bronchialis</name>
    <dbReference type="NCBI Taxonomy" id="2126346"/>
    <lineage>
        <taxon>Bacteria</taxon>
        <taxon>Bacillati</taxon>
        <taxon>Actinomycetota</taxon>
        <taxon>Actinomycetes</taxon>
        <taxon>Kitasatosporales</taxon>
        <taxon>Streptomycetaceae</taxon>
        <taxon>Peterkaempfera</taxon>
    </lineage>
</organism>
<dbReference type="GO" id="GO:0003677">
    <property type="term" value="F:DNA binding"/>
    <property type="evidence" value="ECO:0007669"/>
    <property type="project" value="InterPro"/>
</dbReference>
<evidence type="ECO:0000256" key="2">
    <source>
        <dbReference type="SAM" id="Phobius"/>
    </source>
</evidence>
<feature type="compositionally biased region" description="Basic residues" evidence="1">
    <location>
        <begin position="9"/>
        <end position="20"/>
    </location>
</feature>
<evidence type="ECO:0000256" key="1">
    <source>
        <dbReference type="SAM" id="MobiDB-lite"/>
    </source>
</evidence>
<dbReference type="OrthoDB" id="3504495at2"/>
<proteinExistence type="predicted"/>
<dbReference type="SMART" id="SM00530">
    <property type="entry name" value="HTH_XRE"/>
    <property type="match status" value="1"/>
</dbReference>
<dbReference type="KEGG" id="stri:C7M71_014465"/>
<gene>
    <name evidence="4" type="ORF">C7M71_014465</name>
</gene>
<name>A0A345SXJ9_9ACTN</name>
<evidence type="ECO:0000313" key="5">
    <source>
        <dbReference type="Proteomes" id="UP000249340"/>
    </source>
</evidence>
<dbReference type="AlphaFoldDB" id="A0A345SXJ9"/>
<reference evidence="5" key="1">
    <citation type="submission" date="2018-07" db="EMBL/GenBank/DDBJ databases">
        <title>Streptacidiphilus bronchialis DSM 106435 chromosome.</title>
        <authorList>
            <person name="Batra D."/>
            <person name="Gulvik C.A."/>
        </authorList>
    </citation>
    <scope>NUCLEOTIDE SEQUENCE [LARGE SCALE GENOMIC DNA]</scope>
    <source>
        <strain evidence="5">DSM 106435</strain>
    </source>
</reference>
<keyword evidence="2" id="KW-1133">Transmembrane helix</keyword>
<dbReference type="SUPFAM" id="SSF47413">
    <property type="entry name" value="lambda repressor-like DNA-binding domains"/>
    <property type="match status" value="1"/>
</dbReference>
<evidence type="ECO:0000259" key="3">
    <source>
        <dbReference type="PROSITE" id="PS50943"/>
    </source>
</evidence>
<keyword evidence="5" id="KW-1185">Reference proteome</keyword>
<feature type="transmembrane region" description="Helical" evidence="2">
    <location>
        <begin position="22"/>
        <end position="41"/>
    </location>
</feature>
<accession>A0A345SXJ9</accession>
<dbReference type="InterPro" id="IPR001387">
    <property type="entry name" value="Cro/C1-type_HTH"/>
</dbReference>
<keyword evidence="2" id="KW-0812">Transmembrane</keyword>
<dbReference type="CDD" id="cd00093">
    <property type="entry name" value="HTH_XRE"/>
    <property type="match status" value="1"/>
</dbReference>
<dbReference type="PROSITE" id="PS50943">
    <property type="entry name" value="HTH_CROC1"/>
    <property type="match status" value="1"/>
</dbReference>
<dbReference type="EMBL" id="CP031264">
    <property type="protein sequence ID" value="AXI78454.1"/>
    <property type="molecule type" value="Genomic_DNA"/>
</dbReference>
<dbReference type="InterPro" id="IPR010982">
    <property type="entry name" value="Lambda_DNA-bd_dom_sf"/>
</dbReference>
<feature type="region of interest" description="Disordered" evidence="1">
    <location>
        <begin position="1"/>
        <end position="20"/>
    </location>
</feature>
<evidence type="ECO:0000313" key="4">
    <source>
        <dbReference type="EMBL" id="AXI78454.1"/>
    </source>
</evidence>
<dbReference type="Pfam" id="PF13560">
    <property type="entry name" value="HTH_31"/>
    <property type="match status" value="1"/>
</dbReference>
<dbReference type="RefSeq" id="WP_111489825.1">
    <property type="nucleotide sequence ID" value="NZ_CP031264.1"/>
</dbReference>